<protein>
    <submittedName>
        <fullName evidence="1">Uncharacterized protein</fullName>
    </submittedName>
</protein>
<comment type="caution">
    <text evidence="1">The sequence shown here is derived from an EMBL/GenBank/DDBJ whole genome shotgun (WGS) entry which is preliminary data.</text>
</comment>
<dbReference type="InParanoid" id="A0A409XQY5"/>
<dbReference type="EMBL" id="NHYD01000848">
    <property type="protein sequence ID" value="PPQ93124.1"/>
    <property type="molecule type" value="Genomic_DNA"/>
</dbReference>
<organism evidence="1 2">
    <name type="scientific">Psilocybe cyanescens</name>
    <dbReference type="NCBI Taxonomy" id="93625"/>
    <lineage>
        <taxon>Eukaryota</taxon>
        <taxon>Fungi</taxon>
        <taxon>Dikarya</taxon>
        <taxon>Basidiomycota</taxon>
        <taxon>Agaricomycotina</taxon>
        <taxon>Agaricomycetes</taxon>
        <taxon>Agaricomycetidae</taxon>
        <taxon>Agaricales</taxon>
        <taxon>Agaricineae</taxon>
        <taxon>Strophariaceae</taxon>
        <taxon>Psilocybe</taxon>
    </lineage>
</organism>
<dbReference type="AlphaFoldDB" id="A0A409XQY5"/>
<keyword evidence="2" id="KW-1185">Reference proteome</keyword>
<evidence type="ECO:0000313" key="2">
    <source>
        <dbReference type="Proteomes" id="UP000283269"/>
    </source>
</evidence>
<evidence type="ECO:0000313" key="1">
    <source>
        <dbReference type="EMBL" id="PPQ93124.1"/>
    </source>
</evidence>
<accession>A0A409XQY5</accession>
<dbReference type="Proteomes" id="UP000283269">
    <property type="component" value="Unassembled WGS sequence"/>
</dbReference>
<reference evidence="1 2" key="1">
    <citation type="journal article" date="2018" name="Evol. Lett.">
        <title>Horizontal gene cluster transfer increased hallucinogenic mushroom diversity.</title>
        <authorList>
            <person name="Reynolds H.T."/>
            <person name="Vijayakumar V."/>
            <person name="Gluck-Thaler E."/>
            <person name="Korotkin H.B."/>
            <person name="Matheny P.B."/>
            <person name="Slot J.C."/>
        </authorList>
    </citation>
    <scope>NUCLEOTIDE SEQUENCE [LARGE SCALE GENOMIC DNA]</scope>
    <source>
        <strain evidence="1 2">2631</strain>
    </source>
</reference>
<sequence length="107" mass="12523">MYYTDDRFCSFVSGAGKGVFVDAEFHPMRWHLFNTGEAFYAYFLANQILPRLLDKSGYSEELIAYAHQARIVRNHDYLNFESSLEYTERYAQAAVKAYIRRVEDGQT</sequence>
<name>A0A409XQY5_PSICY</name>
<gene>
    <name evidence="1" type="ORF">CVT25_003362</name>
</gene>
<proteinExistence type="predicted"/>